<protein>
    <submittedName>
        <fullName evidence="1">Uncharacterized protein</fullName>
    </submittedName>
</protein>
<name>A0ABP8BWH0_9ACTN</name>
<accession>A0ABP8BWH0</accession>
<evidence type="ECO:0000313" key="2">
    <source>
        <dbReference type="Proteomes" id="UP001501710"/>
    </source>
</evidence>
<comment type="caution">
    <text evidence="1">The sequence shown here is derived from an EMBL/GenBank/DDBJ whole genome shotgun (WGS) entry which is preliminary data.</text>
</comment>
<organism evidence="1 2">
    <name type="scientific">Actinomadura meridiana</name>
    <dbReference type="NCBI Taxonomy" id="559626"/>
    <lineage>
        <taxon>Bacteria</taxon>
        <taxon>Bacillati</taxon>
        <taxon>Actinomycetota</taxon>
        <taxon>Actinomycetes</taxon>
        <taxon>Streptosporangiales</taxon>
        <taxon>Thermomonosporaceae</taxon>
        <taxon>Actinomadura</taxon>
    </lineage>
</organism>
<keyword evidence="2" id="KW-1185">Reference proteome</keyword>
<sequence length="127" mass="13626">MERTATAAAGSGWSRVLVGAAVQRGLQGAGRFFFGVVGRSVGPGFVHGFAPSRCADDRGGRRSAVVRTGRREIGLTARQNLRSGGRPAEVSGPAAAAKDYYEAPHDYLRDYPRRDKRVRPVAENLTI</sequence>
<reference evidence="2" key="1">
    <citation type="journal article" date="2019" name="Int. J. Syst. Evol. Microbiol.">
        <title>The Global Catalogue of Microorganisms (GCM) 10K type strain sequencing project: providing services to taxonomists for standard genome sequencing and annotation.</title>
        <authorList>
            <consortium name="The Broad Institute Genomics Platform"/>
            <consortium name="The Broad Institute Genome Sequencing Center for Infectious Disease"/>
            <person name="Wu L."/>
            <person name="Ma J."/>
        </authorList>
    </citation>
    <scope>NUCLEOTIDE SEQUENCE [LARGE SCALE GENOMIC DNA]</scope>
    <source>
        <strain evidence="2">JCM 17440</strain>
    </source>
</reference>
<dbReference type="EMBL" id="BAABAS010000005">
    <property type="protein sequence ID" value="GAA4228615.1"/>
    <property type="molecule type" value="Genomic_DNA"/>
</dbReference>
<proteinExistence type="predicted"/>
<dbReference type="Proteomes" id="UP001501710">
    <property type="component" value="Unassembled WGS sequence"/>
</dbReference>
<gene>
    <name evidence="1" type="ORF">GCM10022254_19070</name>
</gene>
<evidence type="ECO:0000313" key="1">
    <source>
        <dbReference type="EMBL" id="GAA4228615.1"/>
    </source>
</evidence>